<dbReference type="InterPro" id="IPR050129">
    <property type="entry name" value="Zn_alcohol_dh"/>
</dbReference>
<dbReference type="Gene3D" id="3.90.180.10">
    <property type="entry name" value="Medium-chain alcohol dehydrogenases, catalytic domain"/>
    <property type="match status" value="1"/>
</dbReference>
<evidence type="ECO:0000256" key="2">
    <source>
        <dbReference type="ARBA" id="ARBA00022723"/>
    </source>
</evidence>
<dbReference type="InterPro" id="IPR002328">
    <property type="entry name" value="ADH_Zn_CS"/>
</dbReference>
<evidence type="ECO:0000313" key="6">
    <source>
        <dbReference type="EMBL" id="KHD79112.1"/>
    </source>
</evidence>
<feature type="domain" description="Enoyl reductase (ER)" evidence="5">
    <location>
        <begin position="15"/>
        <end position="347"/>
    </location>
</feature>
<dbReference type="Proteomes" id="UP000054537">
    <property type="component" value="Unassembled WGS sequence"/>
</dbReference>
<keyword evidence="3" id="KW-0862">Zinc</keyword>
<gene>
    <name evidence="6" type="ORF">MB27_00240</name>
</gene>
<dbReference type="GO" id="GO:0016491">
    <property type="term" value="F:oxidoreductase activity"/>
    <property type="evidence" value="ECO:0007669"/>
    <property type="project" value="UniProtKB-KW"/>
</dbReference>
<dbReference type="PANTHER" id="PTHR43401">
    <property type="entry name" value="L-THREONINE 3-DEHYDROGENASE"/>
    <property type="match status" value="1"/>
</dbReference>
<keyword evidence="2" id="KW-0479">Metal-binding</keyword>
<evidence type="ECO:0000256" key="4">
    <source>
        <dbReference type="ARBA" id="ARBA00023002"/>
    </source>
</evidence>
<dbReference type="EMBL" id="JRTT01000001">
    <property type="protein sequence ID" value="KHD79112.1"/>
    <property type="molecule type" value="Genomic_DNA"/>
</dbReference>
<keyword evidence="7" id="KW-1185">Reference proteome</keyword>
<dbReference type="InterPro" id="IPR011032">
    <property type="entry name" value="GroES-like_sf"/>
</dbReference>
<dbReference type="SUPFAM" id="SSF50129">
    <property type="entry name" value="GroES-like"/>
    <property type="match status" value="1"/>
</dbReference>
<keyword evidence="4" id="KW-0560">Oxidoreductase</keyword>
<dbReference type="Pfam" id="PF16912">
    <property type="entry name" value="Glu_dehyd_C"/>
    <property type="match status" value="1"/>
</dbReference>
<dbReference type="InterPro" id="IPR031640">
    <property type="entry name" value="Glu_dehyd_C"/>
</dbReference>
<dbReference type="STRING" id="1869.MB27_00240"/>
<dbReference type="SMART" id="SM00829">
    <property type="entry name" value="PKS_ER"/>
    <property type="match status" value="1"/>
</dbReference>
<dbReference type="PANTHER" id="PTHR43401:SF5">
    <property type="entry name" value="ALCOHOL DEHYDROGENASE-RELATED"/>
    <property type="match status" value="1"/>
</dbReference>
<protein>
    <submittedName>
        <fullName evidence="6">Zinc-binding dehydrogenase</fullName>
    </submittedName>
</protein>
<dbReference type="SUPFAM" id="SSF51735">
    <property type="entry name" value="NAD(P)-binding Rossmann-fold domains"/>
    <property type="match status" value="1"/>
</dbReference>
<name>A0A0A6XG80_ACTUT</name>
<reference evidence="6 7" key="1">
    <citation type="submission" date="2014-10" db="EMBL/GenBank/DDBJ databases">
        <title>Draft genome sequence of Actinoplanes utahensis NRRL 12052.</title>
        <authorList>
            <person name="Velasco-Bucheli B."/>
            <person name="del Cerro C."/>
            <person name="Hormigo D."/>
            <person name="Garcia J.L."/>
            <person name="Acebal C."/>
            <person name="Arroyo M."/>
            <person name="de la Mata I."/>
        </authorList>
    </citation>
    <scope>NUCLEOTIDE SEQUENCE [LARGE SCALE GENOMIC DNA]</scope>
    <source>
        <strain evidence="6 7">NRRL 12052</strain>
    </source>
</reference>
<dbReference type="GO" id="GO:0008270">
    <property type="term" value="F:zinc ion binding"/>
    <property type="evidence" value="ECO:0007669"/>
    <property type="project" value="InterPro"/>
</dbReference>
<comment type="cofactor">
    <cofactor evidence="1">
        <name>Zn(2+)</name>
        <dbReference type="ChEBI" id="CHEBI:29105"/>
    </cofactor>
</comment>
<organism evidence="6 7">
    <name type="scientific">Actinoplanes utahensis</name>
    <dbReference type="NCBI Taxonomy" id="1869"/>
    <lineage>
        <taxon>Bacteria</taxon>
        <taxon>Bacillati</taxon>
        <taxon>Actinomycetota</taxon>
        <taxon>Actinomycetes</taxon>
        <taxon>Micromonosporales</taxon>
        <taxon>Micromonosporaceae</taxon>
        <taxon>Actinoplanes</taxon>
    </lineage>
</organism>
<dbReference type="InterPro" id="IPR036291">
    <property type="entry name" value="NAD(P)-bd_dom_sf"/>
</dbReference>
<dbReference type="Gene3D" id="3.40.50.720">
    <property type="entry name" value="NAD(P)-binding Rossmann-like Domain"/>
    <property type="match status" value="1"/>
</dbReference>
<proteinExistence type="predicted"/>
<dbReference type="OrthoDB" id="9797931at2"/>
<dbReference type="PROSITE" id="PS00059">
    <property type="entry name" value="ADH_ZINC"/>
    <property type="match status" value="1"/>
</dbReference>
<dbReference type="InterPro" id="IPR013154">
    <property type="entry name" value="ADH-like_N"/>
</dbReference>
<comment type="caution">
    <text evidence="6">The sequence shown here is derived from an EMBL/GenBank/DDBJ whole genome shotgun (WGS) entry which is preliminary data.</text>
</comment>
<evidence type="ECO:0000259" key="5">
    <source>
        <dbReference type="SMART" id="SM00829"/>
    </source>
</evidence>
<dbReference type="InterPro" id="IPR020843">
    <property type="entry name" value="ER"/>
</dbReference>
<accession>A0A0A6XG80</accession>
<evidence type="ECO:0000313" key="7">
    <source>
        <dbReference type="Proteomes" id="UP000054537"/>
    </source>
</evidence>
<dbReference type="RefSeq" id="WP_043521535.1">
    <property type="nucleotide sequence ID" value="NZ_BAABKU010000024.1"/>
</dbReference>
<dbReference type="Pfam" id="PF08240">
    <property type="entry name" value="ADH_N"/>
    <property type="match status" value="1"/>
</dbReference>
<sequence>MKALKFRSAWDVDLAEVPDLHVIGDDDVVVDIKFCGVCGTDLGIVSGSYPVAVPGVTLGHEASGIVAETGAAVTTVAPGDRVVINPTPYCGRCRMCQTQRINHCVNKHGTESGVSYDGAYAGKYRTTSAFVHRVPDDVSLRAAALTEPLSCVVAGARKIQPPSLSAFTYVFGAGPLGLLYTWVLSLKGLTPVVIEHSAARLEYARDRLPDGTAAYASLEEARTKYFNDPQAPIDIVVDTTSMLLEDLFPQMAPGGTYMSIGLKEKLASIDTMLLADRSLSVIGSIDSLHGSFTEAFHLITTGRIPAERLVSHVIPLDDFATGFAALGCDIDGKRFGPADQASCKVLIAPGGIDE</sequence>
<dbReference type="eggNOG" id="COG1063">
    <property type="taxonomic scope" value="Bacteria"/>
</dbReference>
<evidence type="ECO:0000256" key="3">
    <source>
        <dbReference type="ARBA" id="ARBA00022833"/>
    </source>
</evidence>
<evidence type="ECO:0000256" key="1">
    <source>
        <dbReference type="ARBA" id="ARBA00001947"/>
    </source>
</evidence>
<dbReference type="AlphaFoldDB" id="A0A0A6XG80"/>